<gene>
    <name evidence="3" type="ORF">IAB02_06960</name>
</gene>
<dbReference type="InterPro" id="IPR017552">
    <property type="entry name" value="PHI/rmpB"/>
</dbReference>
<dbReference type="GO" id="GO:0097367">
    <property type="term" value="F:carbohydrate derivative binding"/>
    <property type="evidence" value="ECO:0007669"/>
    <property type="project" value="InterPro"/>
</dbReference>
<dbReference type="GO" id="GO:0016853">
    <property type="term" value="F:isomerase activity"/>
    <property type="evidence" value="ECO:0007669"/>
    <property type="project" value="InterPro"/>
</dbReference>
<dbReference type="PANTHER" id="PTHR43443">
    <property type="entry name" value="3-HEXULOSE-6-PHOSPHATE ISOMERASE"/>
    <property type="match status" value="1"/>
</dbReference>
<dbReference type="Gene3D" id="3.40.50.10490">
    <property type="entry name" value="Glucose-6-phosphate isomerase like protein, domain 1"/>
    <property type="match status" value="1"/>
</dbReference>
<evidence type="ECO:0000313" key="4">
    <source>
        <dbReference type="Proteomes" id="UP000824072"/>
    </source>
</evidence>
<evidence type="ECO:0000313" key="3">
    <source>
        <dbReference type="EMBL" id="HIU34285.1"/>
    </source>
</evidence>
<accession>A0A9D1LCC5</accession>
<evidence type="ECO:0000256" key="1">
    <source>
        <dbReference type="ARBA" id="ARBA00009235"/>
    </source>
</evidence>
<sequence length="191" mass="20496">MVYDREYGSIIAYATAIAEEDRQCVSEVDEEEMQRFYGDVKAAKRVFAWAPGRCGSILRCFIMRLMHLGRTVHFVGDTTTPAIGEGDLLIIAASAGYNVGIASIAERARGFGAKVVMFSILREGLCQSNSDYTVIVPGATAALGGIGHSIQPGGGKYEESLLILLDTVIALLNREEGGKLNGGIQLHANLE</sequence>
<dbReference type="Proteomes" id="UP000824072">
    <property type="component" value="Unassembled WGS sequence"/>
</dbReference>
<dbReference type="AlphaFoldDB" id="A0A9D1LCC5"/>
<dbReference type="GO" id="GO:1901135">
    <property type="term" value="P:carbohydrate derivative metabolic process"/>
    <property type="evidence" value="ECO:0007669"/>
    <property type="project" value="InterPro"/>
</dbReference>
<dbReference type="PANTHER" id="PTHR43443:SF1">
    <property type="entry name" value="3-HEXULOSE-6-PHOSPHATE ISOMERASE"/>
    <property type="match status" value="1"/>
</dbReference>
<dbReference type="EMBL" id="DVMU01000157">
    <property type="protein sequence ID" value="HIU34285.1"/>
    <property type="molecule type" value="Genomic_DNA"/>
</dbReference>
<dbReference type="SUPFAM" id="SSF53697">
    <property type="entry name" value="SIS domain"/>
    <property type="match status" value="1"/>
</dbReference>
<proteinExistence type="inferred from homology"/>
<dbReference type="PROSITE" id="PS51464">
    <property type="entry name" value="SIS"/>
    <property type="match status" value="1"/>
</dbReference>
<organism evidence="3 4">
    <name type="scientific">Candidatus Pullichristensenella excrementigallinarum</name>
    <dbReference type="NCBI Taxonomy" id="2840907"/>
    <lineage>
        <taxon>Bacteria</taxon>
        <taxon>Bacillati</taxon>
        <taxon>Bacillota</taxon>
        <taxon>Clostridia</taxon>
        <taxon>Candidatus Pullichristensenella</taxon>
    </lineage>
</organism>
<comment type="caution">
    <text evidence="3">The sequence shown here is derived from an EMBL/GenBank/DDBJ whole genome shotgun (WGS) entry which is preliminary data.</text>
</comment>
<reference evidence="3" key="2">
    <citation type="journal article" date="2021" name="PeerJ">
        <title>Extensive microbial diversity within the chicken gut microbiome revealed by metagenomics and culture.</title>
        <authorList>
            <person name="Gilroy R."/>
            <person name="Ravi A."/>
            <person name="Getino M."/>
            <person name="Pursley I."/>
            <person name="Horton D.L."/>
            <person name="Alikhan N.F."/>
            <person name="Baker D."/>
            <person name="Gharbi K."/>
            <person name="Hall N."/>
            <person name="Watson M."/>
            <person name="Adriaenssens E.M."/>
            <person name="Foster-Nyarko E."/>
            <person name="Jarju S."/>
            <person name="Secka A."/>
            <person name="Antonio M."/>
            <person name="Oren A."/>
            <person name="Chaudhuri R.R."/>
            <person name="La Ragione R."/>
            <person name="Hildebrand F."/>
            <person name="Pallen M.J."/>
        </authorList>
    </citation>
    <scope>NUCLEOTIDE SEQUENCE</scope>
    <source>
        <strain evidence="3">ChiHcec3-11533</strain>
    </source>
</reference>
<reference evidence="3" key="1">
    <citation type="submission" date="2020-10" db="EMBL/GenBank/DDBJ databases">
        <authorList>
            <person name="Gilroy R."/>
        </authorList>
    </citation>
    <scope>NUCLEOTIDE SEQUENCE</scope>
    <source>
        <strain evidence="3">ChiHcec3-11533</strain>
    </source>
</reference>
<dbReference type="InterPro" id="IPR046348">
    <property type="entry name" value="SIS_dom_sf"/>
</dbReference>
<comment type="similarity">
    <text evidence="1">Belongs to the SIS family. PHI subfamily.</text>
</comment>
<dbReference type="InterPro" id="IPR001347">
    <property type="entry name" value="SIS_dom"/>
</dbReference>
<protein>
    <recommendedName>
        <fullName evidence="2">SIS domain-containing protein</fullName>
    </recommendedName>
</protein>
<name>A0A9D1LCC5_9FIRM</name>
<feature type="domain" description="SIS" evidence="2">
    <location>
        <begin position="36"/>
        <end position="178"/>
    </location>
</feature>
<evidence type="ECO:0000259" key="2">
    <source>
        <dbReference type="PROSITE" id="PS51464"/>
    </source>
</evidence>